<protein>
    <recommendedName>
        <fullName evidence="1">Condensation domain-containing protein</fullName>
    </recommendedName>
</protein>
<dbReference type="Pfam" id="PF00668">
    <property type="entry name" value="Condensation"/>
    <property type="match status" value="1"/>
</dbReference>
<dbReference type="Proteomes" id="UP000546126">
    <property type="component" value="Unassembled WGS sequence"/>
</dbReference>
<dbReference type="GO" id="GO:0008610">
    <property type="term" value="P:lipid biosynthetic process"/>
    <property type="evidence" value="ECO:0007669"/>
    <property type="project" value="UniProtKB-ARBA"/>
</dbReference>
<dbReference type="RefSeq" id="WP_175598344.1">
    <property type="nucleotide sequence ID" value="NZ_JABWGO010000001.1"/>
</dbReference>
<dbReference type="EMBL" id="JABWGO010000001">
    <property type="protein sequence ID" value="NUW38704.1"/>
    <property type="molecule type" value="Genomic_DNA"/>
</dbReference>
<comment type="caution">
    <text evidence="2">The sequence shown here is derived from an EMBL/GenBank/DDBJ whole genome shotgun (WGS) entry which is preliminary data.</text>
</comment>
<dbReference type="GO" id="GO:0003824">
    <property type="term" value="F:catalytic activity"/>
    <property type="evidence" value="ECO:0007669"/>
    <property type="project" value="InterPro"/>
</dbReference>
<accession>A0A7Y6M9S5</accession>
<dbReference type="Gene3D" id="3.30.559.30">
    <property type="entry name" value="Nonribosomal peptide synthetase, condensation domain"/>
    <property type="match status" value="1"/>
</dbReference>
<dbReference type="InterPro" id="IPR023213">
    <property type="entry name" value="CAT-like_dom_sf"/>
</dbReference>
<name>A0A7Y6M9S5_9ACTN</name>
<keyword evidence="3" id="KW-1185">Reference proteome</keyword>
<dbReference type="InterPro" id="IPR001242">
    <property type="entry name" value="Condensation_dom"/>
</dbReference>
<feature type="domain" description="Condensation" evidence="1">
    <location>
        <begin position="26"/>
        <end position="328"/>
    </location>
</feature>
<reference evidence="2 3" key="1">
    <citation type="submission" date="2020-06" db="EMBL/GenBank/DDBJ databases">
        <authorList>
            <person name="Chanama M."/>
        </authorList>
    </citation>
    <scope>NUCLEOTIDE SEQUENCE [LARGE SCALE GENOMIC DNA]</scope>
    <source>
        <strain evidence="2 3">TBRC6557</strain>
    </source>
</reference>
<dbReference type="SUPFAM" id="SSF52777">
    <property type="entry name" value="CoA-dependent acyltransferases"/>
    <property type="match status" value="2"/>
</dbReference>
<proteinExistence type="predicted"/>
<evidence type="ECO:0000313" key="2">
    <source>
        <dbReference type="EMBL" id="NUW38704.1"/>
    </source>
</evidence>
<sequence>MKLIAAPLSLGQLYIFRGIERHPKDQLHNIGVTYNLDHTWRVPDGVTVARILSAFAGLVERNEVLRTTYDGIGNRSRQARQIIHRAPRVELPVLSFIGGDGQGRAAEVAEEYCTRAMDLGEQFSWRAALIVVDGRPSHIALCFHHIGVDLAAISLLREDFQRLLEGRPGPVRPGPREIAEYQGSDRWRRRSERVDRYFSEVWRQSARWEAIPLEGEGASQWMATLKTGLTPGTLQRRASEHGLSISSLLMGVFTRALARAGSLIQPTIQLMSANRFDPALKQAAANLGQFVPVLHRTDPTERLGVHCRRLYRETLIAFRNGCYDIDRVRSLREEAYGGRPDDDPVIYFNYAEGDSRRHADDDLEVARLSWGAVRIAVEPGFYGYVWGGTHVSLILRSFWPRFDRPQVEAVIRDMHAELVRVIVSDQELDA</sequence>
<organism evidence="2 3">
    <name type="scientific">Nonomuraea rhodomycinica</name>
    <dbReference type="NCBI Taxonomy" id="1712872"/>
    <lineage>
        <taxon>Bacteria</taxon>
        <taxon>Bacillati</taxon>
        <taxon>Actinomycetota</taxon>
        <taxon>Actinomycetes</taxon>
        <taxon>Streptosporangiales</taxon>
        <taxon>Streptosporangiaceae</taxon>
        <taxon>Nonomuraea</taxon>
    </lineage>
</organism>
<dbReference type="Gene3D" id="3.30.559.10">
    <property type="entry name" value="Chloramphenicol acetyltransferase-like domain"/>
    <property type="match status" value="1"/>
</dbReference>
<gene>
    <name evidence="2" type="ORF">HT134_00980</name>
</gene>
<evidence type="ECO:0000259" key="1">
    <source>
        <dbReference type="Pfam" id="PF00668"/>
    </source>
</evidence>
<evidence type="ECO:0000313" key="3">
    <source>
        <dbReference type="Proteomes" id="UP000546126"/>
    </source>
</evidence>
<dbReference type="AlphaFoldDB" id="A0A7Y6M9S5"/>